<name>A0A5E6MC14_9BACT</name>
<feature type="transmembrane region" description="Helical" evidence="1">
    <location>
        <begin position="21"/>
        <end position="39"/>
    </location>
</feature>
<organism evidence="2 3">
    <name type="scientific">Methylacidimicrobium tartarophylax</name>
    <dbReference type="NCBI Taxonomy" id="1041768"/>
    <lineage>
        <taxon>Bacteria</taxon>
        <taxon>Pseudomonadati</taxon>
        <taxon>Verrucomicrobiota</taxon>
        <taxon>Methylacidimicrobium</taxon>
    </lineage>
</organism>
<keyword evidence="3" id="KW-1185">Reference proteome</keyword>
<evidence type="ECO:0000256" key="1">
    <source>
        <dbReference type="SAM" id="Phobius"/>
    </source>
</evidence>
<keyword evidence="1" id="KW-0812">Transmembrane</keyword>
<evidence type="ECO:0000313" key="3">
    <source>
        <dbReference type="Proteomes" id="UP000334923"/>
    </source>
</evidence>
<keyword evidence="1" id="KW-1133">Transmembrane helix</keyword>
<sequence>MAGLRAWWKSRDVWLTRREQGLVFFLLVVLTLGGMVKLLRESFGNKDLGRGFVEQPLHNNP</sequence>
<dbReference type="RefSeq" id="WP_142659458.1">
    <property type="nucleotide sequence ID" value="NZ_CABFVA020000020.1"/>
</dbReference>
<accession>A0A5E6MC14</accession>
<keyword evidence="1" id="KW-0472">Membrane</keyword>
<proteinExistence type="predicted"/>
<dbReference type="AlphaFoldDB" id="A0A5E6MC14"/>
<reference evidence="2 3" key="1">
    <citation type="submission" date="2019-09" db="EMBL/GenBank/DDBJ databases">
        <authorList>
            <person name="Cremers G."/>
        </authorList>
    </citation>
    <scope>NUCLEOTIDE SEQUENCE [LARGE SCALE GENOMIC DNA]</scope>
    <source>
        <strain evidence="2">4A</strain>
    </source>
</reference>
<dbReference type="EMBL" id="CABFVA020000020">
    <property type="protein sequence ID" value="VVM05320.1"/>
    <property type="molecule type" value="Genomic_DNA"/>
</dbReference>
<evidence type="ECO:0000313" key="2">
    <source>
        <dbReference type="EMBL" id="VVM05320.1"/>
    </source>
</evidence>
<protein>
    <submittedName>
        <fullName evidence="2">Uncharacterized protein</fullName>
    </submittedName>
</protein>
<dbReference type="Proteomes" id="UP000334923">
    <property type="component" value="Unassembled WGS sequence"/>
</dbReference>
<gene>
    <name evidence="2" type="ORF">MAMT_00580</name>
</gene>